<accession>A0AAV5ABF7</accession>
<sequence length="208" mass="23050">MAPTITNTQISSTTKSKSSNKYNVNTGSSLSKSTSSSSKIPDRKSNIRVNTSQKAKSEIDSIFSLTHTVQQRDVGLSSAVEVNGESFSGKKKRKKGKDKDKEETVRKENNEEEEWSGFGNDEVSKHNSMTIRKVETIVDPSSVSSFNPKKRKRDVLSSTTKAKTQEDSERFQDSRGTGPRRRTEEGYGIYKEDELGISEGGGDNAREL</sequence>
<protein>
    <submittedName>
        <fullName evidence="2">Uncharacterized protein</fullName>
    </submittedName>
</protein>
<organism evidence="2 3">
    <name type="scientific">Clathrus columnatus</name>
    <dbReference type="NCBI Taxonomy" id="1419009"/>
    <lineage>
        <taxon>Eukaryota</taxon>
        <taxon>Fungi</taxon>
        <taxon>Dikarya</taxon>
        <taxon>Basidiomycota</taxon>
        <taxon>Agaricomycotina</taxon>
        <taxon>Agaricomycetes</taxon>
        <taxon>Phallomycetidae</taxon>
        <taxon>Phallales</taxon>
        <taxon>Clathraceae</taxon>
        <taxon>Clathrus</taxon>
    </lineage>
</organism>
<dbReference type="Proteomes" id="UP001050691">
    <property type="component" value="Unassembled WGS sequence"/>
</dbReference>
<feature type="region of interest" description="Disordered" evidence="1">
    <location>
        <begin position="72"/>
        <end position="208"/>
    </location>
</feature>
<keyword evidence="3" id="KW-1185">Reference proteome</keyword>
<feature type="compositionally biased region" description="Basic and acidic residues" evidence="1">
    <location>
        <begin position="97"/>
        <end position="109"/>
    </location>
</feature>
<reference evidence="2" key="1">
    <citation type="submission" date="2021-10" db="EMBL/GenBank/DDBJ databases">
        <title>De novo Genome Assembly of Clathrus columnatus (Basidiomycota, Fungi) Using Illumina and Nanopore Sequence Data.</title>
        <authorList>
            <person name="Ogiso-Tanaka E."/>
            <person name="Itagaki H."/>
            <person name="Hosoya T."/>
            <person name="Hosaka K."/>
        </authorList>
    </citation>
    <scope>NUCLEOTIDE SEQUENCE</scope>
    <source>
        <strain evidence="2">MO-923</strain>
    </source>
</reference>
<evidence type="ECO:0000313" key="2">
    <source>
        <dbReference type="EMBL" id="GJJ10917.1"/>
    </source>
</evidence>
<dbReference type="AlphaFoldDB" id="A0AAV5ABF7"/>
<feature type="compositionally biased region" description="Basic and acidic residues" evidence="1">
    <location>
        <begin position="163"/>
        <end position="173"/>
    </location>
</feature>
<feature type="compositionally biased region" description="Gly residues" evidence="1">
    <location>
        <begin position="198"/>
        <end position="208"/>
    </location>
</feature>
<feature type="compositionally biased region" description="Basic and acidic residues" evidence="1">
    <location>
        <begin position="181"/>
        <end position="194"/>
    </location>
</feature>
<comment type="caution">
    <text evidence="2">The sequence shown here is derived from an EMBL/GenBank/DDBJ whole genome shotgun (WGS) entry which is preliminary data.</text>
</comment>
<dbReference type="EMBL" id="BPWL01000006">
    <property type="protein sequence ID" value="GJJ10917.1"/>
    <property type="molecule type" value="Genomic_DNA"/>
</dbReference>
<feature type="region of interest" description="Disordered" evidence="1">
    <location>
        <begin position="1"/>
        <end position="57"/>
    </location>
</feature>
<proteinExistence type="predicted"/>
<evidence type="ECO:0000313" key="3">
    <source>
        <dbReference type="Proteomes" id="UP001050691"/>
    </source>
</evidence>
<dbReference type="InterPro" id="IPR013885">
    <property type="entry name" value="DUF1764_euk"/>
</dbReference>
<feature type="compositionally biased region" description="Low complexity" evidence="1">
    <location>
        <begin position="1"/>
        <end position="21"/>
    </location>
</feature>
<name>A0AAV5ABF7_9AGAM</name>
<feature type="compositionally biased region" description="Low complexity" evidence="1">
    <location>
        <begin position="28"/>
        <end position="39"/>
    </location>
</feature>
<gene>
    <name evidence="2" type="ORF">Clacol_005146</name>
</gene>
<dbReference type="Pfam" id="PF08576">
    <property type="entry name" value="DUF1764"/>
    <property type="match status" value="1"/>
</dbReference>
<evidence type="ECO:0000256" key="1">
    <source>
        <dbReference type="SAM" id="MobiDB-lite"/>
    </source>
</evidence>